<sequence>MQVSAKAKFIRTSPRKIRLVVDAVRTMKVEDALNSLRFMNKKAAEPVMKIINSAISNAEHNFELAKNNLYIKEIKVDEAPTIKRWMPRAHGRATTIRKRNSHIIVVLGEVEDSGDKKAKKVKIESPVKLGEAPKEEKKQSAIKEDQEQNDKDAFDKDLTKEKGKETVDPRLG</sequence>
<dbReference type="PANTHER" id="PTHR13501">
    <property type="entry name" value="CHLOROPLAST 50S RIBOSOMAL PROTEIN L22-RELATED"/>
    <property type="match status" value="1"/>
</dbReference>
<dbReference type="Proteomes" id="UP000228614">
    <property type="component" value="Unassembled WGS sequence"/>
</dbReference>
<dbReference type="InterPro" id="IPR018260">
    <property type="entry name" value="Ribosomal_uL22_CS"/>
</dbReference>
<dbReference type="Gene3D" id="3.90.470.10">
    <property type="entry name" value="Ribosomal protein L22/L17"/>
    <property type="match status" value="1"/>
</dbReference>
<comment type="subunit">
    <text evidence="7">Part of the 50S ribosomal subunit.</text>
</comment>
<feature type="region of interest" description="Disordered" evidence="9">
    <location>
        <begin position="116"/>
        <end position="172"/>
    </location>
</feature>
<organism evidence="10 11">
    <name type="scientific">Candidatus Falkowbacteria bacterium CG10_big_fil_rev_8_21_14_0_10_37_6</name>
    <dbReference type="NCBI Taxonomy" id="1974563"/>
    <lineage>
        <taxon>Bacteria</taxon>
        <taxon>Candidatus Falkowiibacteriota</taxon>
    </lineage>
</organism>
<evidence type="ECO:0000313" key="10">
    <source>
        <dbReference type="EMBL" id="PIR94967.1"/>
    </source>
</evidence>
<feature type="non-terminal residue" evidence="10">
    <location>
        <position position="172"/>
    </location>
</feature>
<evidence type="ECO:0000256" key="5">
    <source>
        <dbReference type="ARBA" id="ARBA00023274"/>
    </source>
</evidence>
<keyword evidence="5 6" id="KW-0687">Ribonucleoprotein</keyword>
<evidence type="ECO:0000256" key="1">
    <source>
        <dbReference type="ARBA" id="ARBA00009451"/>
    </source>
</evidence>
<dbReference type="CDD" id="cd00336">
    <property type="entry name" value="Ribosomal_L22"/>
    <property type="match status" value="1"/>
</dbReference>
<dbReference type="PANTHER" id="PTHR13501:SF8">
    <property type="entry name" value="LARGE RIBOSOMAL SUBUNIT PROTEIN UL22M"/>
    <property type="match status" value="1"/>
</dbReference>
<evidence type="ECO:0000256" key="3">
    <source>
        <dbReference type="ARBA" id="ARBA00022884"/>
    </source>
</evidence>
<dbReference type="GO" id="GO:0022625">
    <property type="term" value="C:cytosolic large ribosomal subunit"/>
    <property type="evidence" value="ECO:0007669"/>
    <property type="project" value="TreeGrafter"/>
</dbReference>
<gene>
    <name evidence="10" type="ORF">COT95_01315</name>
</gene>
<evidence type="ECO:0000313" key="11">
    <source>
        <dbReference type="Proteomes" id="UP000228614"/>
    </source>
</evidence>
<accession>A0A2H0V784</accession>
<dbReference type="GO" id="GO:0003735">
    <property type="term" value="F:structural constituent of ribosome"/>
    <property type="evidence" value="ECO:0007669"/>
    <property type="project" value="InterPro"/>
</dbReference>
<dbReference type="InterPro" id="IPR001063">
    <property type="entry name" value="Ribosomal_uL22"/>
</dbReference>
<dbReference type="GO" id="GO:0006412">
    <property type="term" value="P:translation"/>
    <property type="evidence" value="ECO:0007669"/>
    <property type="project" value="InterPro"/>
</dbReference>
<proteinExistence type="inferred from homology"/>
<evidence type="ECO:0000256" key="6">
    <source>
        <dbReference type="RuleBase" id="RU004005"/>
    </source>
</evidence>
<evidence type="ECO:0000256" key="2">
    <source>
        <dbReference type="ARBA" id="ARBA00022730"/>
    </source>
</evidence>
<dbReference type="InterPro" id="IPR036394">
    <property type="entry name" value="Ribosomal_uL22_sf"/>
</dbReference>
<reference evidence="11" key="1">
    <citation type="submission" date="2017-09" db="EMBL/GenBank/DDBJ databases">
        <title>Depth-based differentiation of microbial function through sediment-hosted aquifers and enrichment of novel symbionts in the deep terrestrial subsurface.</title>
        <authorList>
            <person name="Probst A.J."/>
            <person name="Ladd B."/>
            <person name="Jarett J.K."/>
            <person name="Geller-Mcgrath D.E."/>
            <person name="Sieber C.M.K."/>
            <person name="Emerson J.B."/>
            <person name="Anantharaman K."/>
            <person name="Thomas B.C."/>
            <person name="Malmstrom R."/>
            <person name="Stieglmeier M."/>
            <person name="Klingl A."/>
            <person name="Woyke T."/>
            <person name="Ryan C.M."/>
            <person name="Banfield J.F."/>
        </authorList>
    </citation>
    <scope>NUCLEOTIDE SEQUENCE [LARGE SCALE GENOMIC DNA]</scope>
</reference>
<dbReference type="SUPFAM" id="SSF54843">
    <property type="entry name" value="Ribosomal protein L22"/>
    <property type="match status" value="1"/>
</dbReference>
<evidence type="ECO:0000256" key="4">
    <source>
        <dbReference type="ARBA" id="ARBA00022980"/>
    </source>
</evidence>
<dbReference type="GO" id="GO:0019843">
    <property type="term" value="F:rRNA binding"/>
    <property type="evidence" value="ECO:0007669"/>
    <property type="project" value="UniProtKB-KW"/>
</dbReference>
<keyword evidence="2 7" id="KW-0699">rRNA-binding</keyword>
<comment type="caution">
    <text evidence="10">The sequence shown here is derived from an EMBL/GenBank/DDBJ whole genome shotgun (WGS) entry which is preliminary data.</text>
</comment>
<keyword evidence="4 6" id="KW-0689">Ribosomal protein</keyword>
<comment type="similarity">
    <text evidence="1 6">Belongs to the universal ribosomal protein uL22 family.</text>
</comment>
<protein>
    <recommendedName>
        <fullName evidence="8">50S ribosomal protein L22</fullName>
    </recommendedName>
</protein>
<dbReference type="EMBL" id="PFAN01000070">
    <property type="protein sequence ID" value="PIR94967.1"/>
    <property type="molecule type" value="Genomic_DNA"/>
</dbReference>
<dbReference type="PROSITE" id="PS00464">
    <property type="entry name" value="RIBOSOMAL_L22"/>
    <property type="match status" value="1"/>
</dbReference>
<evidence type="ECO:0000256" key="8">
    <source>
        <dbReference type="RuleBase" id="RU004008"/>
    </source>
</evidence>
<comment type="function">
    <text evidence="8">This protein binds specifically to 23S rRNA; its binding is stimulated by other ribosomal proteins, e.g., L4, L17, and L20. It is important during the early stages of 50S assembly. It makes multiple contacts with different domains of the 23S rRNA in the assembled 50S subunit and ribosome.</text>
</comment>
<evidence type="ECO:0000256" key="7">
    <source>
        <dbReference type="RuleBase" id="RU004006"/>
    </source>
</evidence>
<dbReference type="AlphaFoldDB" id="A0A2H0V784"/>
<keyword evidence="3 7" id="KW-0694">RNA-binding</keyword>
<dbReference type="HAMAP" id="MF_01331_B">
    <property type="entry name" value="Ribosomal_uL22_B"/>
    <property type="match status" value="1"/>
</dbReference>
<dbReference type="InterPro" id="IPR005727">
    <property type="entry name" value="Ribosomal_uL22_bac/chlpt-type"/>
</dbReference>
<evidence type="ECO:0000256" key="9">
    <source>
        <dbReference type="SAM" id="MobiDB-lite"/>
    </source>
</evidence>
<dbReference type="Pfam" id="PF00237">
    <property type="entry name" value="Ribosomal_L22"/>
    <property type="match status" value="1"/>
</dbReference>
<dbReference type="NCBIfam" id="TIGR01044">
    <property type="entry name" value="rplV_bact"/>
    <property type="match status" value="1"/>
</dbReference>
<dbReference type="InterPro" id="IPR047867">
    <property type="entry name" value="Ribosomal_uL22_bac/org-type"/>
</dbReference>
<name>A0A2H0V784_9BACT</name>